<gene>
    <name evidence="2" type="ORF">HED64_12330</name>
</gene>
<evidence type="ECO:0000259" key="1">
    <source>
        <dbReference type="Pfam" id="PF13601"/>
    </source>
</evidence>
<dbReference type="Proteomes" id="UP000746595">
    <property type="component" value="Unassembled WGS sequence"/>
</dbReference>
<dbReference type="PANTHER" id="PTHR37318:SF1">
    <property type="entry name" value="BSL7504 PROTEIN"/>
    <property type="match status" value="1"/>
</dbReference>
<name>A0ABX1G5F7_9MICC</name>
<organism evidence="2 3">
    <name type="scientific">Paeniglutamicibacter terrestris</name>
    <dbReference type="NCBI Taxonomy" id="2723403"/>
    <lineage>
        <taxon>Bacteria</taxon>
        <taxon>Bacillati</taxon>
        <taxon>Actinomycetota</taxon>
        <taxon>Actinomycetes</taxon>
        <taxon>Micrococcales</taxon>
        <taxon>Micrococcaceae</taxon>
        <taxon>Paeniglutamicibacter</taxon>
    </lineage>
</organism>
<evidence type="ECO:0000313" key="3">
    <source>
        <dbReference type="Proteomes" id="UP000746595"/>
    </source>
</evidence>
<reference evidence="2 3" key="1">
    <citation type="submission" date="2020-04" db="EMBL/GenBank/DDBJ databases">
        <title>Paeniglutamicibacter sp. ANT13_2, a novel actinomycete isolated from sediment in Antarctica.</title>
        <authorList>
            <person name="Sakdapetsiri C."/>
            <person name="Pinyakong O."/>
        </authorList>
    </citation>
    <scope>NUCLEOTIDE SEQUENCE [LARGE SCALE GENOMIC DNA]</scope>
    <source>
        <strain evidence="2 3">ANT13_2</strain>
    </source>
</reference>
<dbReference type="EMBL" id="JAAWVT010000005">
    <property type="protein sequence ID" value="NKG21490.1"/>
    <property type="molecule type" value="Genomic_DNA"/>
</dbReference>
<dbReference type="InterPro" id="IPR036388">
    <property type="entry name" value="WH-like_DNA-bd_sf"/>
</dbReference>
<dbReference type="InterPro" id="IPR036390">
    <property type="entry name" value="WH_DNA-bd_sf"/>
</dbReference>
<proteinExistence type="predicted"/>
<dbReference type="PANTHER" id="PTHR37318">
    <property type="entry name" value="BSL7504 PROTEIN"/>
    <property type="match status" value="1"/>
</dbReference>
<evidence type="ECO:0000313" key="2">
    <source>
        <dbReference type="EMBL" id="NKG21490.1"/>
    </source>
</evidence>
<accession>A0ABX1G5F7</accession>
<dbReference type="Pfam" id="PF13601">
    <property type="entry name" value="HTH_34"/>
    <property type="match status" value="1"/>
</dbReference>
<dbReference type="SUPFAM" id="SSF46785">
    <property type="entry name" value="Winged helix' DNA-binding domain"/>
    <property type="match status" value="1"/>
</dbReference>
<sequence>MTELNHPRHQLSDELGHPVRFSLVAAIAGTDESEFAIVRDHLQVSDSVLSRQASHLEAAGIVKIRKGFVGKRPRTWLSLTVAGRGTWEQHLAALAAIANTTAKQ</sequence>
<dbReference type="RefSeq" id="WP_168152287.1">
    <property type="nucleotide sequence ID" value="NZ_JAAWVT010000005.1"/>
</dbReference>
<comment type="caution">
    <text evidence="2">The sequence shown here is derived from an EMBL/GenBank/DDBJ whole genome shotgun (WGS) entry which is preliminary data.</text>
</comment>
<protein>
    <submittedName>
        <fullName evidence="2">Transcriptional regulator</fullName>
    </submittedName>
</protein>
<feature type="domain" description="Winged helix DNA-binding" evidence="1">
    <location>
        <begin position="19"/>
        <end position="97"/>
    </location>
</feature>
<dbReference type="InterPro" id="IPR027395">
    <property type="entry name" value="WH_DNA-bd_dom"/>
</dbReference>
<dbReference type="Gene3D" id="1.10.10.10">
    <property type="entry name" value="Winged helix-like DNA-binding domain superfamily/Winged helix DNA-binding domain"/>
    <property type="match status" value="1"/>
</dbReference>
<keyword evidence="3" id="KW-1185">Reference proteome</keyword>